<keyword evidence="2" id="KW-1185">Reference proteome</keyword>
<evidence type="ECO:0000313" key="1">
    <source>
        <dbReference type="EMBL" id="KAG2195500.1"/>
    </source>
</evidence>
<accession>A0A8H7UTY5</accession>
<gene>
    <name evidence="1" type="ORF">INT47_012044</name>
</gene>
<proteinExistence type="predicted"/>
<protein>
    <submittedName>
        <fullName evidence="1">Uncharacterized protein</fullName>
    </submittedName>
</protein>
<organism evidence="1 2">
    <name type="scientific">Mucor saturninus</name>
    <dbReference type="NCBI Taxonomy" id="64648"/>
    <lineage>
        <taxon>Eukaryota</taxon>
        <taxon>Fungi</taxon>
        <taxon>Fungi incertae sedis</taxon>
        <taxon>Mucoromycota</taxon>
        <taxon>Mucoromycotina</taxon>
        <taxon>Mucoromycetes</taxon>
        <taxon>Mucorales</taxon>
        <taxon>Mucorineae</taxon>
        <taxon>Mucoraceae</taxon>
        <taxon>Mucor</taxon>
    </lineage>
</organism>
<name>A0A8H7UTY5_9FUNG</name>
<evidence type="ECO:0000313" key="2">
    <source>
        <dbReference type="Proteomes" id="UP000603453"/>
    </source>
</evidence>
<comment type="caution">
    <text evidence="1">The sequence shown here is derived from an EMBL/GenBank/DDBJ whole genome shotgun (WGS) entry which is preliminary data.</text>
</comment>
<dbReference type="Proteomes" id="UP000603453">
    <property type="component" value="Unassembled WGS sequence"/>
</dbReference>
<dbReference type="AlphaFoldDB" id="A0A8H7UTY5"/>
<dbReference type="EMBL" id="JAEPRD010000169">
    <property type="protein sequence ID" value="KAG2195500.1"/>
    <property type="molecule type" value="Genomic_DNA"/>
</dbReference>
<reference evidence="1" key="1">
    <citation type="submission" date="2020-12" db="EMBL/GenBank/DDBJ databases">
        <title>Metabolic potential, ecology and presence of endohyphal bacteria is reflected in genomic diversity of Mucoromycotina.</title>
        <authorList>
            <person name="Muszewska A."/>
            <person name="Okrasinska A."/>
            <person name="Steczkiewicz K."/>
            <person name="Drgas O."/>
            <person name="Orlowska M."/>
            <person name="Perlinska-Lenart U."/>
            <person name="Aleksandrzak-Piekarczyk T."/>
            <person name="Szatraj K."/>
            <person name="Zielenkiewicz U."/>
            <person name="Pilsyk S."/>
            <person name="Malc E."/>
            <person name="Mieczkowski P."/>
            <person name="Kruszewska J.S."/>
            <person name="Biernat P."/>
            <person name="Pawlowska J."/>
        </authorList>
    </citation>
    <scope>NUCLEOTIDE SEQUENCE</scope>
    <source>
        <strain evidence="1">WA0000017839</strain>
    </source>
</reference>
<sequence length="328" mass="37463">MVSSHTRSFKDFLILMKTTGASQLKCVPVIYSNDNPVVFLASDEEMVDHVLHPINRILDLDMSSCDWTLNDCGYTQIEAYYHDKAVDDVAQIDKSSKYPKYLEAAIQKSEMGKGSWYELRFRCQKVEFIATGGIFQSEQGGTKLDAFLSVAVPSFICQDTELLIFPPTNKPESVACVRMLRAQLITIKNIFKKLVLQAMNFGTPDQLRLFEEVPNGFTSMCSHIISLVIGRALTMEKMDELESRMTDFQYYKKIGLNEVPSKDAVLDQIHKIRKKDIAIRSKPKNLLIDIIFSRKMNISNQNLLLLYNGIIYPKVKSINRKCIKELHL</sequence>